<dbReference type="Pfam" id="PF09382">
    <property type="entry name" value="RQC"/>
    <property type="match status" value="1"/>
</dbReference>
<evidence type="ECO:0000256" key="8">
    <source>
        <dbReference type="ARBA" id="ARBA00022806"/>
    </source>
</evidence>
<evidence type="ECO:0000259" key="17">
    <source>
        <dbReference type="PROSITE" id="PS50967"/>
    </source>
</evidence>
<name>A0A1X2ZU93_BIFAD</name>
<dbReference type="PROSITE" id="PS51194">
    <property type="entry name" value="HELICASE_CTER"/>
    <property type="match status" value="1"/>
</dbReference>
<evidence type="ECO:0000256" key="12">
    <source>
        <dbReference type="ARBA" id="ARBA00023172"/>
    </source>
</evidence>
<evidence type="ECO:0000313" key="21">
    <source>
        <dbReference type="Proteomes" id="UP000193905"/>
    </source>
</evidence>
<comment type="catalytic activity">
    <reaction evidence="15">
        <text>Couples ATP hydrolysis with the unwinding of duplex DNA by translocating in the 3'-5' direction.</text>
        <dbReference type="EC" id="5.6.2.4"/>
    </reaction>
</comment>
<reference evidence="20 21" key="1">
    <citation type="journal article" date="2016" name="Sci. Rep.">
        <title>Evaluation of genetic diversity among strains of the human gut commensal Bifidobacterium adolescentis.</title>
        <authorList>
            <person name="Duranti S."/>
            <person name="Milani C."/>
            <person name="Lugli G.A."/>
            <person name="Mancabelli L."/>
            <person name="Turroni F."/>
            <person name="Ferrario C."/>
            <person name="Mangifesta M."/>
            <person name="Viappiani A."/>
            <person name="Sanchez B."/>
            <person name="Margolles A."/>
            <person name="van Sinderen D."/>
            <person name="Ventura M."/>
        </authorList>
    </citation>
    <scope>NUCLEOTIDE SEQUENCE [LARGE SCALE GENOMIC DNA]</scope>
    <source>
        <strain evidence="20 21">AL46-2</strain>
    </source>
</reference>
<evidence type="ECO:0000256" key="7">
    <source>
        <dbReference type="ARBA" id="ARBA00022801"/>
    </source>
</evidence>
<keyword evidence="5" id="KW-0547">Nucleotide-binding</keyword>
<dbReference type="GO" id="GO:0006260">
    <property type="term" value="P:DNA replication"/>
    <property type="evidence" value="ECO:0007669"/>
    <property type="project" value="InterPro"/>
</dbReference>
<dbReference type="SMART" id="SM00956">
    <property type="entry name" value="RQC"/>
    <property type="match status" value="1"/>
</dbReference>
<dbReference type="SMART" id="SM00490">
    <property type="entry name" value="HELICc"/>
    <property type="match status" value="1"/>
</dbReference>
<accession>A0A1X2ZU93</accession>
<dbReference type="Proteomes" id="UP000193905">
    <property type="component" value="Unassembled WGS sequence"/>
</dbReference>
<evidence type="ECO:0000256" key="10">
    <source>
        <dbReference type="ARBA" id="ARBA00022840"/>
    </source>
</evidence>
<dbReference type="GO" id="GO:0003677">
    <property type="term" value="F:DNA binding"/>
    <property type="evidence" value="ECO:0007669"/>
    <property type="project" value="UniProtKB-KW"/>
</dbReference>
<keyword evidence="6" id="KW-0227">DNA damage</keyword>
<dbReference type="InterPro" id="IPR018982">
    <property type="entry name" value="RQC_domain"/>
</dbReference>
<dbReference type="Pfam" id="PF00271">
    <property type="entry name" value="Helicase_C"/>
    <property type="match status" value="1"/>
</dbReference>
<evidence type="ECO:0000313" key="20">
    <source>
        <dbReference type="EMBL" id="OSG97934.1"/>
    </source>
</evidence>
<keyword evidence="8 20" id="KW-0347">Helicase</keyword>
<dbReference type="Pfam" id="PF16124">
    <property type="entry name" value="RecQ_Zn_bind"/>
    <property type="match status" value="1"/>
</dbReference>
<dbReference type="Gene3D" id="3.40.50.300">
    <property type="entry name" value="P-loop containing nucleotide triphosphate hydrolases"/>
    <property type="match status" value="2"/>
</dbReference>
<dbReference type="GO" id="GO:0006310">
    <property type="term" value="P:DNA recombination"/>
    <property type="evidence" value="ECO:0007669"/>
    <property type="project" value="UniProtKB-UniRule"/>
</dbReference>
<gene>
    <name evidence="20" type="ORF">AL0462_0480</name>
</gene>
<dbReference type="CDD" id="cd17920">
    <property type="entry name" value="DEXHc_RecQ"/>
    <property type="match status" value="1"/>
</dbReference>
<dbReference type="InterPro" id="IPR036388">
    <property type="entry name" value="WH-like_DNA-bd_sf"/>
</dbReference>
<dbReference type="InterPro" id="IPR006293">
    <property type="entry name" value="DNA_helicase_ATP-dep_RecQ_bac"/>
</dbReference>
<dbReference type="SUPFAM" id="SSF46785">
    <property type="entry name" value="Winged helix' DNA-binding domain"/>
    <property type="match status" value="1"/>
</dbReference>
<dbReference type="PROSITE" id="PS51192">
    <property type="entry name" value="HELICASE_ATP_BIND_1"/>
    <property type="match status" value="1"/>
</dbReference>
<comment type="cofactor">
    <cofactor evidence="2">
        <name>Zn(2+)</name>
        <dbReference type="ChEBI" id="CHEBI:29105"/>
    </cofactor>
</comment>
<evidence type="ECO:0000256" key="9">
    <source>
        <dbReference type="ARBA" id="ARBA00022833"/>
    </source>
</evidence>
<evidence type="ECO:0000256" key="1">
    <source>
        <dbReference type="ARBA" id="ARBA00001946"/>
    </source>
</evidence>
<dbReference type="GO" id="GO:0046872">
    <property type="term" value="F:metal ion binding"/>
    <property type="evidence" value="ECO:0007669"/>
    <property type="project" value="UniProtKB-KW"/>
</dbReference>
<sequence>MGKTRAGRFALHGQRMALLHLETMTQAVDSADSVDPRALEALNRYFGYDSFRPGQSGIVSAILTGHDVLGVMPTGAGKSICYQIPAAILPGVAIVISPLISLMRDQVDALNDVGLPAAFINTTQTPDEQDLVFAQALSGQIKLLYVAPERLETERFRNFAVRVPISLVAVDEAHCVSQWGQDFRSSYLGIGEFIAGLPTRPTVAAFTATATERVRRDIVSILGLHTPSITVTGFDRPNLYFDVISMPRKGKASWVASYIASHPDESGIVYCATRKETEALAESLNSAVAELRAAGGADVSDIGTIAVAYHGGMSADAREKAQRDFVTDRVPVVVATNAFGMGIDKSNVRFVIHHNMPESIEAYYQEAGRAGRDGEPSRCTLLWNESDIVTRRRLLDSDYENERLTPEEQEAVRASKRRLLDAMVGYCRTTDCLHAYMTRYFGETAGAAAKTDGKCVGGCANCEHTFETIDVTDIARAISRCVHDVNQHVGSGKIVKVLRGSKAQDLSYLNPESLPSFGMLDEVPEARIRDVLSQMATDGFLTIAEGRLPIVGFGPRAAETVAPEFHYDIKKIKRADARARRTPDVSTPAVGSYVPDDGDEALFQKLRALRLDIARELGKPPYIVFSDKTLRDMVRVKPITDDQFLAVNGVGESKLKQYGERFMAAIREDSGDEA</sequence>
<dbReference type="GO" id="GO:0016787">
    <property type="term" value="F:hydrolase activity"/>
    <property type="evidence" value="ECO:0007669"/>
    <property type="project" value="UniProtKB-KW"/>
</dbReference>
<dbReference type="PROSITE" id="PS50967">
    <property type="entry name" value="HRDC"/>
    <property type="match status" value="1"/>
</dbReference>
<dbReference type="PANTHER" id="PTHR13710:SF105">
    <property type="entry name" value="ATP-DEPENDENT DNA HELICASE Q1"/>
    <property type="match status" value="1"/>
</dbReference>
<dbReference type="InterPro" id="IPR001650">
    <property type="entry name" value="Helicase_C-like"/>
</dbReference>
<evidence type="ECO:0000256" key="5">
    <source>
        <dbReference type="ARBA" id="ARBA00022741"/>
    </source>
</evidence>
<dbReference type="CDD" id="cd18794">
    <property type="entry name" value="SF2_C_RecQ"/>
    <property type="match status" value="1"/>
</dbReference>
<dbReference type="PANTHER" id="PTHR13710">
    <property type="entry name" value="DNA HELICASE RECQ FAMILY MEMBER"/>
    <property type="match status" value="1"/>
</dbReference>
<dbReference type="GO" id="GO:0009378">
    <property type="term" value="F:four-way junction helicase activity"/>
    <property type="evidence" value="ECO:0007669"/>
    <property type="project" value="TreeGrafter"/>
</dbReference>
<comment type="similarity">
    <text evidence="3">Belongs to the helicase family. RecQ subfamily.</text>
</comment>
<dbReference type="SMART" id="SM00341">
    <property type="entry name" value="HRDC"/>
    <property type="match status" value="1"/>
</dbReference>
<dbReference type="InterPro" id="IPR011545">
    <property type="entry name" value="DEAD/DEAH_box_helicase_dom"/>
</dbReference>
<dbReference type="InterPro" id="IPR036390">
    <property type="entry name" value="WH_DNA-bd_sf"/>
</dbReference>
<dbReference type="EMBL" id="LNKH01000003">
    <property type="protein sequence ID" value="OSG97934.1"/>
    <property type="molecule type" value="Genomic_DNA"/>
</dbReference>
<proteinExistence type="inferred from homology"/>
<feature type="domain" description="HRDC" evidence="17">
    <location>
        <begin position="596"/>
        <end position="674"/>
    </location>
</feature>
<feature type="domain" description="Helicase C-terminal" evidence="19">
    <location>
        <begin position="251"/>
        <end position="420"/>
    </location>
</feature>
<dbReference type="SUPFAM" id="SSF47819">
    <property type="entry name" value="HRDC-like"/>
    <property type="match status" value="1"/>
</dbReference>
<evidence type="ECO:0000256" key="15">
    <source>
        <dbReference type="ARBA" id="ARBA00034617"/>
    </source>
</evidence>
<feature type="domain" description="Helicase ATP-binding" evidence="18">
    <location>
        <begin position="59"/>
        <end position="228"/>
    </location>
</feature>
<dbReference type="InterPro" id="IPR004589">
    <property type="entry name" value="DNA_helicase_ATP-dep_RecQ"/>
</dbReference>
<dbReference type="InterPro" id="IPR002121">
    <property type="entry name" value="HRDC_dom"/>
</dbReference>
<dbReference type="GO" id="GO:0043138">
    <property type="term" value="F:3'-5' DNA helicase activity"/>
    <property type="evidence" value="ECO:0007669"/>
    <property type="project" value="UniProtKB-EC"/>
</dbReference>
<keyword evidence="11" id="KW-0238">DNA-binding</keyword>
<organism evidence="20 21">
    <name type="scientific">Bifidobacterium adolescentis</name>
    <dbReference type="NCBI Taxonomy" id="1680"/>
    <lineage>
        <taxon>Bacteria</taxon>
        <taxon>Bacillati</taxon>
        <taxon>Actinomycetota</taxon>
        <taxon>Actinomycetes</taxon>
        <taxon>Bifidobacteriales</taxon>
        <taxon>Bifidobacteriaceae</taxon>
        <taxon>Bifidobacterium</taxon>
    </lineage>
</organism>
<keyword evidence="14" id="KW-0413">Isomerase</keyword>
<keyword evidence="13" id="KW-0234">DNA repair</keyword>
<dbReference type="GO" id="GO:0005737">
    <property type="term" value="C:cytoplasm"/>
    <property type="evidence" value="ECO:0007669"/>
    <property type="project" value="TreeGrafter"/>
</dbReference>
<keyword evidence="7" id="KW-0378">Hydrolase</keyword>
<comment type="cofactor">
    <cofactor evidence="1">
        <name>Mg(2+)</name>
        <dbReference type="ChEBI" id="CHEBI:18420"/>
    </cofactor>
</comment>
<protein>
    <recommendedName>
        <fullName evidence="16">DNA helicase RecQ</fullName>
        <ecNumber evidence="16">5.6.2.4</ecNumber>
    </recommendedName>
</protein>
<dbReference type="FunFam" id="1.10.150.80:FF:000002">
    <property type="entry name" value="ATP-dependent DNA helicase RecQ"/>
    <property type="match status" value="1"/>
</dbReference>
<evidence type="ECO:0000256" key="11">
    <source>
        <dbReference type="ARBA" id="ARBA00023125"/>
    </source>
</evidence>
<dbReference type="InterPro" id="IPR010997">
    <property type="entry name" value="HRDC-like_sf"/>
</dbReference>
<keyword evidence="10" id="KW-0067">ATP-binding</keyword>
<dbReference type="GO" id="GO:0009432">
    <property type="term" value="P:SOS response"/>
    <property type="evidence" value="ECO:0007669"/>
    <property type="project" value="UniProtKB-UniRule"/>
</dbReference>
<evidence type="ECO:0000256" key="4">
    <source>
        <dbReference type="ARBA" id="ARBA00022723"/>
    </source>
</evidence>
<dbReference type="GO" id="GO:0005524">
    <property type="term" value="F:ATP binding"/>
    <property type="evidence" value="ECO:0007669"/>
    <property type="project" value="UniProtKB-KW"/>
</dbReference>
<dbReference type="Gene3D" id="1.10.150.80">
    <property type="entry name" value="HRDC domain"/>
    <property type="match status" value="1"/>
</dbReference>
<dbReference type="InterPro" id="IPR032284">
    <property type="entry name" value="RecQ_Zn-bd"/>
</dbReference>
<dbReference type="NCBIfam" id="TIGR00614">
    <property type="entry name" value="recQ_fam"/>
    <property type="match status" value="1"/>
</dbReference>
<dbReference type="SMART" id="SM00487">
    <property type="entry name" value="DEXDc"/>
    <property type="match status" value="1"/>
</dbReference>
<dbReference type="GO" id="GO:0043590">
    <property type="term" value="C:bacterial nucleoid"/>
    <property type="evidence" value="ECO:0007669"/>
    <property type="project" value="TreeGrafter"/>
</dbReference>
<evidence type="ECO:0000256" key="14">
    <source>
        <dbReference type="ARBA" id="ARBA00023235"/>
    </source>
</evidence>
<keyword evidence="12" id="KW-0233">DNA recombination</keyword>
<dbReference type="Gene3D" id="1.10.10.10">
    <property type="entry name" value="Winged helix-like DNA-binding domain superfamily/Winged helix DNA-binding domain"/>
    <property type="match status" value="1"/>
</dbReference>
<dbReference type="AlphaFoldDB" id="A0A1X2ZU93"/>
<evidence type="ECO:0000256" key="16">
    <source>
        <dbReference type="NCBIfam" id="TIGR01389"/>
    </source>
</evidence>
<comment type="caution">
    <text evidence="20">The sequence shown here is derived from an EMBL/GenBank/DDBJ whole genome shotgun (WGS) entry which is preliminary data.</text>
</comment>
<dbReference type="InterPro" id="IPR014001">
    <property type="entry name" value="Helicase_ATP-bd"/>
</dbReference>
<evidence type="ECO:0000256" key="3">
    <source>
        <dbReference type="ARBA" id="ARBA00005446"/>
    </source>
</evidence>
<evidence type="ECO:0000256" key="13">
    <source>
        <dbReference type="ARBA" id="ARBA00023204"/>
    </source>
</evidence>
<evidence type="ECO:0000256" key="6">
    <source>
        <dbReference type="ARBA" id="ARBA00022763"/>
    </source>
</evidence>
<evidence type="ECO:0000256" key="2">
    <source>
        <dbReference type="ARBA" id="ARBA00001947"/>
    </source>
</evidence>
<dbReference type="GO" id="GO:0030894">
    <property type="term" value="C:replisome"/>
    <property type="evidence" value="ECO:0007669"/>
    <property type="project" value="TreeGrafter"/>
</dbReference>
<dbReference type="NCBIfam" id="TIGR01389">
    <property type="entry name" value="recQ"/>
    <property type="match status" value="1"/>
</dbReference>
<dbReference type="GO" id="GO:0006281">
    <property type="term" value="P:DNA repair"/>
    <property type="evidence" value="ECO:0007669"/>
    <property type="project" value="UniProtKB-KW"/>
</dbReference>
<dbReference type="InterPro" id="IPR044876">
    <property type="entry name" value="HRDC_dom_sf"/>
</dbReference>
<dbReference type="InterPro" id="IPR027417">
    <property type="entry name" value="P-loop_NTPase"/>
</dbReference>
<dbReference type="Pfam" id="PF00570">
    <property type="entry name" value="HRDC"/>
    <property type="match status" value="1"/>
</dbReference>
<keyword evidence="4" id="KW-0479">Metal-binding</keyword>
<dbReference type="SUPFAM" id="SSF52540">
    <property type="entry name" value="P-loop containing nucleoside triphosphate hydrolases"/>
    <property type="match status" value="1"/>
</dbReference>
<dbReference type="FunFam" id="3.40.50.300:FF:001389">
    <property type="entry name" value="ATP-dependent DNA helicase RecQ"/>
    <property type="match status" value="1"/>
</dbReference>
<dbReference type="Pfam" id="PF00270">
    <property type="entry name" value="DEAD"/>
    <property type="match status" value="1"/>
</dbReference>
<keyword evidence="9" id="KW-0862">Zinc</keyword>
<evidence type="ECO:0000259" key="18">
    <source>
        <dbReference type="PROSITE" id="PS51192"/>
    </source>
</evidence>
<dbReference type="EC" id="5.6.2.4" evidence="16"/>
<evidence type="ECO:0000259" key="19">
    <source>
        <dbReference type="PROSITE" id="PS51194"/>
    </source>
</evidence>